<feature type="compositionally biased region" description="Basic and acidic residues" evidence="1">
    <location>
        <begin position="33"/>
        <end position="43"/>
    </location>
</feature>
<gene>
    <name evidence="2" type="ORF">glysoja_048512</name>
</gene>
<accession>A0A0B2PCF2</accession>
<reference evidence="2" key="1">
    <citation type="submission" date="2014-07" db="EMBL/GenBank/DDBJ databases">
        <title>Identification of a novel salt tolerance gene in wild soybean by whole-genome sequencing.</title>
        <authorList>
            <person name="Lam H.-M."/>
            <person name="Qi X."/>
            <person name="Li M.-W."/>
            <person name="Liu X."/>
            <person name="Xie M."/>
            <person name="Ni M."/>
            <person name="Xu X."/>
        </authorList>
    </citation>
    <scope>NUCLEOTIDE SEQUENCE [LARGE SCALE GENOMIC DNA]</scope>
    <source>
        <tissue evidence="2">Root</tissue>
    </source>
</reference>
<evidence type="ECO:0000313" key="2">
    <source>
        <dbReference type="EMBL" id="KHN06981.1"/>
    </source>
</evidence>
<name>A0A0B2PCF2_GLYSO</name>
<dbReference type="Proteomes" id="UP000053555">
    <property type="component" value="Unassembled WGS sequence"/>
</dbReference>
<organism evidence="2">
    <name type="scientific">Glycine soja</name>
    <name type="common">Wild soybean</name>
    <dbReference type="NCBI Taxonomy" id="3848"/>
    <lineage>
        <taxon>Eukaryota</taxon>
        <taxon>Viridiplantae</taxon>
        <taxon>Streptophyta</taxon>
        <taxon>Embryophyta</taxon>
        <taxon>Tracheophyta</taxon>
        <taxon>Spermatophyta</taxon>
        <taxon>Magnoliopsida</taxon>
        <taxon>eudicotyledons</taxon>
        <taxon>Gunneridae</taxon>
        <taxon>Pentapetalae</taxon>
        <taxon>rosids</taxon>
        <taxon>fabids</taxon>
        <taxon>Fabales</taxon>
        <taxon>Fabaceae</taxon>
        <taxon>Papilionoideae</taxon>
        <taxon>50 kb inversion clade</taxon>
        <taxon>NPAAA clade</taxon>
        <taxon>indigoferoid/millettioid clade</taxon>
        <taxon>Phaseoleae</taxon>
        <taxon>Glycine</taxon>
        <taxon>Glycine subgen. Soja</taxon>
    </lineage>
</organism>
<proteinExistence type="predicted"/>
<protein>
    <submittedName>
        <fullName evidence="2">Uncharacterized protein</fullName>
    </submittedName>
</protein>
<dbReference type="EMBL" id="KN667311">
    <property type="protein sequence ID" value="KHN06981.1"/>
    <property type="molecule type" value="Genomic_DNA"/>
</dbReference>
<feature type="region of interest" description="Disordered" evidence="1">
    <location>
        <begin position="1"/>
        <end position="43"/>
    </location>
</feature>
<evidence type="ECO:0000256" key="1">
    <source>
        <dbReference type="SAM" id="MobiDB-lite"/>
    </source>
</evidence>
<sequence length="99" mass="11004">MHRARRNIGIMKYYRNMPPTSESDGGGANIGARESDRGFGEERENEKFWEWGIVVERGGGRECLAEPAKLGSVESRVLKRVQEEFGTEKGLEGFEIGGG</sequence>
<dbReference type="AlphaFoldDB" id="A0A0B2PCF2"/>